<dbReference type="GO" id="GO:0043565">
    <property type="term" value="F:sequence-specific DNA binding"/>
    <property type="evidence" value="ECO:0007669"/>
    <property type="project" value="InterPro"/>
</dbReference>
<feature type="domain" description="HTH araC/xylS-type" evidence="5">
    <location>
        <begin position="172"/>
        <end position="270"/>
    </location>
</feature>
<dbReference type="PROSITE" id="PS01124">
    <property type="entry name" value="HTH_ARAC_FAMILY_2"/>
    <property type="match status" value="1"/>
</dbReference>
<dbReference type="SMART" id="SM00342">
    <property type="entry name" value="HTH_ARAC"/>
    <property type="match status" value="1"/>
</dbReference>
<dbReference type="InterPro" id="IPR018060">
    <property type="entry name" value="HTH_AraC"/>
</dbReference>
<sequence>MKPIDLAQGPWSVQLHTVKQSYYSKLDLQNCLFSHWIISYVKEGYVRTTTRGESHYAKAGDIMLHPPHLPFAEYSETKGDHLWIQVSLLCSHHFDLLQLYRVSPIVTISDFKGYEAVFLKLMTAWEDQGAAFRDLKLTSAMLQLTEQIMVGWENAGSPKRSEAFNSSGDRFSDLVGQMSLRLHQKVSREDLAAQVCLSSNYMDRVFQQQYGLTPMQMLREMRLNRAKQLLEQTTDTLESIASQCGLTDASYLCKQFKKQFSKLPTEYRESVRITQSADLYGV</sequence>
<name>A0A6B8RLL6_9BACL</name>
<evidence type="ECO:0000256" key="2">
    <source>
        <dbReference type="ARBA" id="ARBA00023125"/>
    </source>
</evidence>
<evidence type="ECO:0000256" key="4">
    <source>
        <dbReference type="ARBA" id="ARBA00023163"/>
    </source>
</evidence>
<protein>
    <submittedName>
        <fullName evidence="6">AraC family transcriptional regulator</fullName>
    </submittedName>
</protein>
<dbReference type="InterPro" id="IPR050204">
    <property type="entry name" value="AraC_XylS_family_regulators"/>
</dbReference>
<reference evidence="7" key="1">
    <citation type="submission" date="2018-11" db="EMBL/GenBank/DDBJ databases">
        <title>Complete genome sequence of Paenibacillus sp. ML311-T8.</title>
        <authorList>
            <person name="Nam Y.-D."/>
            <person name="Kang J."/>
            <person name="Chung W.-H."/>
            <person name="Park Y.S."/>
        </authorList>
    </citation>
    <scope>NUCLEOTIDE SEQUENCE [LARGE SCALE GENOMIC DNA]</scope>
    <source>
        <strain evidence="7">ML311-T8</strain>
    </source>
</reference>
<evidence type="ECO:0000313" key="7">
    <source>
        <dbReference type="Proteomes" id="UP000426246"/>
    </source>
</evidence>
<dbReference type="KEGG" id="ppsc:EHS13_21575"/>
<dbReference type="EMBL" id="CP034235">
    <property type="protein sequence ID" value="QGQ97291.1"/>
    <property type="molecule type" value="Genomic_DNA"/>
</dbReference>
<dbReference type="SUPFAM" id="SSF46689">
    <property type="entry name" value="Homeodomain-like"/>
    <property type="match status" value="2"/>
</dbReference>
<dbReference type="SUPFAM" id="SSF51215">
    <property type="entry name" value="Regulatory protein AraC"/>
    <property type="match status" value="1"/>
</dbReference>
<evidence type="ECO:0000256" key="3">
    <source>
        <dbReference type="ARBA" id="ARBA00023159"/>
    </source>
</evidence>
<accession>A0A6B8RLL6</accession>
<dbReference type="Proteomes" id="UP000426246">
    <property type="component" value="Chromosome"/>
</dbReference>
<organism evidence="6 7">
    <name type="scientific">Paenibacillus psychroresistens</name>
    <dbReference type="NCBI Taxonomy" id="1778678"/>
    <lineage>
        <taxon>Bacteria</taxon>
        <taxon>Bacillati</taxon>
        <taxon>Bacillota</taxon>
        <taxon>Bacilli</taxon>
        <taxon>Bacillales</taxon>
        <taxon>Paenibacillaceae</taxon>
        <taxon>Paenibacillus</taxon>
    </lineage>
</organism>
<dbReference type="OrthoDB" id="2618294at2"/>
<dbReference type="InterPro" id="IPR009057">
    <property type="entry name" value="Homeodomain-like_sf"/>
</dbReference>
<dbReference type="PANTHER" id="PTHR46796">
    <property type="entry name" value="HTH-TYPE TRANSCRIPTIONAL ACTIVATOR RHAS-RELATED"/>
    <property type="match status" value="1"/>
</dbReference>
<dbReference type="AlphaFoldDB" id="A0A6B8RLL6"/>
<evidence type="ECO:0000259" key="5">
    <source>
        <dbReference type="PROSITE" id="PS01124"/>
    </source>
</evidence>
<dbReference type="PROSITE" id="PS00041">
    <property type="entry name" value="HTH_ARAC_FAMILY_1"/>
    <property type="match status" value="1"/>
</dbReference>
<keyword evidence="2" id="KW-0238">DNA-binding</keyword>
<evidence type="ECO:0000256" key="1">
    <source>
        <dbReference type="ARBA" id="ARBA00023015"/>
    </source>
</evidence>
<evidence type="ECO:0000313" key="6">
    <source>
        <dbReference type="EMBL" id="QGQ97291.1"/>
    </source>
</evidence>
<dbReference type="Pfam" id="PF12833">
    <property type="entry name" value="HTH_18"/>
    <property type="match status" value="1"/>
</dbReference>
<keyword evidence="7" id="KW-1185">Reference proteome</keyword>
<dbReference type="GO" id="GO:0003700">
    <property type="term" value="F:DNA-binding transcription factor activity"/>
    <property type="evidence" value="ECO:0007669"/>
    <property type="project" value="InterPro"/>
</dbReference>
<keyword evidence="3" id="KW-0010">Activator</keyword>
<dbReference type="Gene3D" id="1.10.10.60">
    <property type="entry name" value="Homeodomain-like"/>
    <property type="match status" value="2"/>
</dbReference>
<dbReference type="InterPro" id="IPR018062">
    <property type="entry name" value="HTH_AraC-typ_CS"/>
</dbReference>
<keyword evidence="4" id="KW-0804">Transcription</keyword>
<dbReference type="InterPro" id="IPR037923">
    <property type="entry name" value="HTH-like"/>
</dbReference>
<keyword evidence="1" id="KW-0805">Transcription regulation</keyword>
<proteinExistence type="predicted"/>
<dbReference type="RefSeq" id="WP_155702393.1">
    <property type="nucleotide sequence ID" value="NZ_CP034235.1"/>
</dbReference>
<gene>
    <name evidence="6" type="ORF">EHS13_21575</name>
</gene>